<accession>A0ABV9QIP6</accession>
<dbReference type="Proteomes" id="UP001595916">
    <property type="component" value="Unassembled WGS sequence"/>
</dbReference>
<feature type="non-terminal residue" evidence="1">
    <location>
        <position position="1"/>
    </location>
</feature>
<organism evidence="1 2">
    <name type="scientific">Filifactor villosus</name>
    <dbReference type="NCBI Taxonomy" id="29374"/>
    <lineage>
        <taxon>Bacteria</taxon>
        <taxon>Bacillati</taxon>
        <taxon>Bacillota</taxon>
        <taxon>Clostridia</taxon>
        <taxon>Peptostreptococcales</taxon>
        <taxon>Filifactoraceae</taxon>
        <taxon>Filifactor</taxon>
    </lineage>
</organism>
<evidence type="ECO:0000313" key="1">
    <source>
        <dbReference type="EMBL" id="MFC4804049.1"/>
    </source>
</evidence>
<sequence length="46" mass="5158">LEQNNLQQQFFEQVVDRLRNQGLILKKGTIVDAAIISSPSSTKNQS</sequence>
<proteinExistence type="predicted"/>
<protein>
    <submittedName>
        <fullName evidence="1">IS5/IS1182 family transposase</fullName>
    </submittedName>
</protein>
<dbReference type="EMBL" id="JBHSHL010000011">
    <property type="protein sequence ID" value="MFC4804049.1"/>
    <property type="molecule type" value="Genomic_DNA"/>
</dbReference>
<gene>
    <name evidence="1" type="ORF">ACFO4R_03045</name>
</gene>
<evidence type="ECO:0000313" key="2">
    <source>
        <dbReference type="Proteomes" id="UP001595916"/>
    </source>
</evidence>
<reference evidence="2" key="1">
    <citation type="journal article" date="2019" name="Int. J. Syst. Evol. Microbiol.">
        <title>The Global Catalogue of Microorganisms (GCM) 10K type strain sequencing project: providing services to taxonomists for standard genome sequencing and annotation.</title>
        <authorList>
            <consortium name="The Broad Institute Genomics Platform"/>
            <consortium name="The Broad Institute Genome Sequencing Center for Infectious Disease"/>
            <person name="Wu L."/>
            <person name="Ma J."/>
        </authorList>
    </citation>
    <scope>NUCLEOTIDE SEQUENCE [LARGE SCALE GENOMIC DNA]</scope>
    <source>
        <strain evidence="2">CCUG 46385</strain>
    </source>
</reference>
<keyword evidence="2" id="KW-1185">Reference proteome</keyword>
<feature type="non-terminal residue" evidence="1">
    <location>
        <position position="46"/>
    </location>
</feature>
<comment type="caution">
    <text evidence="1">The sequence shown here is derived from an EMBL/GenBank/DDBJ whole genome shotgun (WGS) entry which is preliminary data.</text>
</comment>
<name>A0ABV9QIP6_9FIRM</name>